<sequence length="216" mass="24326">MTMKISLIILSAMMAGLCGCSTMYYGAMEKFGVHKRDILMDRVKDARDSQDEAKTQFLSAMDQFKSVVNFTGGDLEKEYNRLNDALQSSEARATAVRDRIKAVEDVSQALFKEWRAEIKQYSSDALRNASQRKHDQTVDKYDDLLRAMKNAESKLEPVLVSMRDQVLFLKHNLNARAIAGLSSELASVQGNVDSLIRDMDTAIQQADQFIATLKDE</sequence>
<gene>
    <name evidence="2" type="ORF">J3R75_002234</name>
</gene>
<dbReference type="PROSITE" id="PS51257">
    <property type="entry name" value="PROKAR_LIPOPROTEIN"/>
    <property type="match status" value="1"/>
</dbReference>
<keyword evidence="3" id="KW-1185">Reference proteome</keyword>
<dbReference type="RefSeq" id="WP_307261546.1">
    <property type="nucleotide sequence ID" value="NZ_JAUSVL010000001.1"/>
</dbReference>
<evidence type="ECO:0000256" key="1">
    <source>
        <dbReference type="SAM" id="Coils"/>
    </source>
</evidence>
<feature type="coiled-coil region" evidence="1">
    <location>
        <begin position="72"/>
        <end position="99"/>
    </location>
</feature>
<keyword evidence="1" id="KW-0175">Coiled coil</keyword>
<protein>
    <submittedName>
        <fullName evidence="2">Nucleic acid-binding Zn-ribbon protein</fullName>
    </submittedName>
</protein>
<dbReference type="Pfam" id="PF11172">
    <property type="entry name" value="DUF2959"/>
    <property type="match status" value="1"/>
</dbReference>
<dbReference type="Proteomes" id="UP001238163">
    <property type="component" value="Unassembled WGS sequence"/>
</dbReference>
<accession>A0AAE4AQ71</accession>
<dbReference type="AlphaFoldDB" id="A0AAE4AQ71"/>
<reference evidence="2" key="1">
    <citation type="submission" date="2023-07" db="EMBL/GenBank/DDBJ databases">
        <title>Genomic Encyclopedia of Type Strains, Phase IV (KMG-IV): sequencing the most valuable type-strain genomes for metagenomic binning, comparative biology and taxonomic classification.</title>
        <authorList>
            <person name="Goeker M."/>
        </authorList>
    </citation>
    <scope>NUCLEOTIDE SEQUENCE</scope>
    <source>
        <strain evidence="2">DSM 24202</strain>
    </source>
</reference>
<organism evidence="2 3">
    <name type="scientific">Oligosphaera ethanolica</name>
    <dbReference type="NCBI Taxonomy" id="760260"/>
    <lineage>
        <taxon>Bacteria</taxon>
        <taxon>Pseudomonadati</taxon>
        <taxon>Lentisphaerota</taxon>
        <taxon>Oligosphaeria</taxon>
        <taxon>Oligosphaerales</taxon>
        <taxon>Oligosphaeraceae</taxon>
        <taxon>Oligosphaera</taxon>
    </lineage>
</organism>
<evidence type="ECO:0000313" key="2">
    <source>
        <dbReference type="EMBL" id="MDQ0290127.1"/>
    </source>
</evidence>
<proteinExistence type="predicted"/>
<dbReference type="EMBL" id="JAUSVL010000001">
    <property type="protein sequence ID" value="MDQ0290127.1"/>
    <property type="molecule type" value="Genomic_DNA"/>
</dbReference>
<dbReference type="InterPro" id="IPR021342">
    <property type="entry name" value="DUF2959"/>
</dbReference>
<name>A0AAE4AQ71_9BACT</name>
<comment type="caution">
    <text evidence="2">The sequence shown here is derived from an EMBL/GenBank/DDBJ whole genome shotgun (WGS) entry which is preliminary data.</text>
</comment>
<evidence type="ECO:0000313" key="3">
    <source>
        <dbReference type="Proteomes" id="UP001238163"/>
    </source>
</evidence>